<keyword evidence="3" id="KW-1185">Reference proteome</keyword>
<feature type="transmembrane region" description="Helical" evidence="1">
    <location>
        <begin position="228"/>
        <end position="249"/>
    </location>
</feature>
<dbReference type="EMBL" id="JACHIN010000008">
    <property type="protein sequence ID" value="MBB5080406.1"/>
    <property type="molecule type" value="Genomic_DNA"/>
</dbReference>
<accession>A0A7W8A858</accession>
<feature type="transmembrane region" description="Helical" evidence="1">
    <location>
        <begin position="20"/>
        <end position="38"/>
    </location>
</feature>
<comment type="caution">
    <text evidence="2">The sequence shown here is derived from an EMBL/GenBank/DDBJ whole genome shotgun (WGS) entry which is preliminary data.</text>
</comment>
<dbReference type="PANTHER" id="PTHR37305">
    <property type="entry name" value="INTEGRAL MEMBRANE PROTEIN-RELATED"/>
    <property type="match status" value="1"/>
</dbReference>
<reference evidence="2 3" key="1">
    <citation type="submission" date="2020-08" db="EMBL/GenBank/DDBJ databases">
        <title>Genomic Encyclopedia of Type Strains, Phase IV (KMG-IV): sequencing the most valuable type-strain genomes for metagenomic binning, comparative biology and taxonomic classification.</title>
        <authorList>
            <person name="Goeker M."/>
        </authorList>
    </citation>
    <scope>NUCLEOTIDE SEQUENCE [LARGE SCALE GENOMIC DNA]</scope>
    <source>
        <strain evidence="2 3">DSM 45385</strain>
    </source>
</reference>
<gene>
    <name evidence="2" type="ORF">HNR40_005893</name>
</gene>
<protein>
    <recommendedName>
        <fullName evidence="4">ABC transporter permease</fullName>
    </recommendedName>
</protein>
<dbReference type="AlphaFoldDB" id="A0A7W8A858"/>
<keyword evidence="1" id="KW-0812">Transmembrane</keyword>
<sequence length="254" mass="25987">MRAVLASEWLKLRSVGSTGYAVGAAALTIVLGIVWTLYVVSLADARGSIRAAAPEEGFLPLVQVSLAVLGVLAITSEQADGMLRTSLAAVPRRGRLLFAKAAVVGGVTLAASAAVLIATYTISRLIAGDRALGFNDIGLLDGLPTVLASALSVAVLALVGLGLGAATRSTAAGIFSVVSLLFVLPSVAAYLPAPWNTRVASIMLPNLVPQIAGDRLSRRLGDGVLPPWAALLVLIAYGAAALLAGYLVLRRRDA</sequence>
<keyword evidence="1" id="KW-0472">Membrane</keyword>
<feature type="transmembrane region" description="Helical" evidence="1">
    <location>
        <begin position="142"/>
        <end position="164"/>
    </location>
</feature>
<organism evidence="2 3">
    <name type="scientific">Nonomuraea endophytica</name>
    <dbReference type="NCBI Taxonomy" id="714136"/>
    <lineage>
        <taxon>Bacteria</taxon>
        <taxon>Bacillati</taxon>
        <taxon>Actinomycetota</taxon>
        <taxon>Actinomycetes</taxon>
        <taxon>Streptosporangiales</taxon>
        <taxon>Streptosporangiaceae</taxon>
        <taxon>Nonomuraea</taxon>
    </lineage>
</organism>
<evidence type="ECO:0000256" key="1">
    <source>
        <dbReference type="SAM" id="Phobius"/>
    </source>
</evidence>
<dbReference type="RefSeq" id="WP_184966861.1">
    <property type="nucleotide sequence ID" value="NZ_JACHIN010000008.1"/>
</dbReference>
<proteinExistence type="predicted"/>
<feature type="transmembrane region" description="Helical" evidence="1">
    <location>
        <begin position="171"/>
        <end position="191"/>
    </location>
</feature>
<name>A0A7W8A858_9ACTN</name>
<keyword evidence="1" id="KW-1133">Transmembrane helix</keyword>
<feature type="transmembrane region" description="Helical" evidence="1">
    <location>
        <begin position="97"/>
        <end position="122"/>
    </location>
</feature>
<dbReference type="PANTHER" id="PTHR37305:SF1">
    <property type="entry name" value="MEMBRANE PROTEIN"/>
    <property type="match status" value="1"/>
</dbReference>
<dbReference type="Proteomes" id="UP000568380">
    <property type="component" value="Unassembled WGS sequence"/>
</dbReference>
<evidence type="ECO:0000313" key="2">
    <source>
        <dbReference type="EMBL" id="MBB5080406.1"/>
    </source>
</evidence>
<evidence type="ECO:0000313" key="3">
    <source>
        <dbReference type="Proteomes" id="UP000568380"/>
    </source>
</evidence>
<evidence type="ECO:0008006" key="4">
    <source>
        <dbReference type="Google" id="ProtNLM"/>
    </source>
</evidence>